<evidence type="ECO:0000313" key="3">
    <source>
        <dbReference type="Proteomes" id="UP000275267"/>
    </source>
</evidence>
<dbReference type="PANTHER" id="PTHR33087:SF31">
    <property type="entry name" value="OS06G0482850 PROTEIN"/>
    <property type="match status" value="1"/>
</dbReference>
<sequence length="447" mass="48400">MPPPDATPENSTDACSSHAQQPEFSCCYIQRTDAMAAEEARLRFAITAQAANASTEISINDAIRAICDATGLGAGDFSVRPFHPENFLVICNSQDARDRMMGAGAAPIAFISLIFRQWTRLANASMITLYHQVTLELEGIPAHAWDLDTANKLLSPHCWIERLEPATTSKTDMSYFTLTAWTRDPFSIPTFKALQIAEPETPAVYSDPVNQLVFGSLPPFLRKKRLLTYPVDIHLRRIADFSPRSPSTSASSPSDDGDSGPDGNPDRSYGLRQGHAGPRLQGFPRRSGGRSGGGGAGGHGGAGALHGGNGGHRRQAYSTVKVTHAAPAPGSACVLQKHFPKADSAKSQPAPHVAAAGTPVLEDAIAFELQVCRDVWSPTHQDPIPRSAPEPPAPPPRRLRSRRMTTCLAQAQMPIATRTWRPMSSQTTWRTKTWEPRPMLIPLLASH</sequence>
<evidence type="ECO:0008006" key="4">
    <source>
        <dbReference type="Google" id="ProtNLM"/>
    </source>
</evidence>
<dbReference type="Proteomes" id="UP000275267">
    <property type="component" value="Unassembled WGS sequence"/>
</dbReference>
<name>A0A3L6SU63_PANMI</name>
<evidence type="ECO:0000256" key="1">
    <source>
        <dbReference type="SAM" id="MobiDB-lite"/>
    </source>
</evidence>
<proteinExistence type="predicted"/>
<feature type="region of interest" description="Disordered" evidence="1">
    <location>
        <begin position="241"/>
        <end position="314"/>
    </location>
</feature>
<organism evidence="2 3">
    <name type="scientific">Panicum miliaceum</name>
    <name type="common">Proso millet</name>
    <name type="synonym">Broomcorn millet</name>
    <dbReference type="NCBI Taxonomy" id="4540"/>
    <lineage>
        <taxon>Eukaryota</taxon>
        <taxon>Viridiplantae</taxon>
        <taxon>Streptophyta</taxon>
        <taxon>Embryophyta</taxon>
        <taxon>Tracheophyta</taxon>
        <taxon>Spermatophyta</taxon>
        <taxon>Magnoliopsida</taxon>
        <taxon>Liliopsida</taxon>
        <taxon>Poales</taxon>
        <taxon>Poaceae</taxon>
        <taxon>PACMAD clade</taxon>
        <taxon>Panicoideae</taxon>
        <taxon>Panicodae</taxon>
        <taxon>Paniceae</taxon>
        <taxon>Panicinae</taxon>
        <taxon>Panicum</taxon>
        <taxon>Panicum sect. Panicum</taxon>
    </lineage>
</organism>
<feature type="compositionally biased region" description="Pro residues" evidence="1">
    <location>
        <begin position="386"/>
        <end position="396"/>
    </location>
</feature>
<keyword evidence="3" id="KW-1185">Reference proteome</keyword>
<comment type="caution">
    <text evidence="2">The sequence shown here is derived from an EMBL/GenBank/DDBJ whole genome shotgun (WGS) entry which is preliminary data.</text>
</comment>
<gene>
    <name evidence="2" type="ORF">C2845_PM07G39880</name>
</gene>
<dbReference type="InterPro" id="IPR053253">
    <property type="entry name" value="Sex_diff_modulator"/>
</dbReference>
<dbReference type="STRING" id="4540.A0A3L6SU63"/>
<reference evidence="3" key="1">
    <citation type="journal article" date="2019" name="Nat. Commun.">
        <title>The genome of broomcorn millet.</title>
        <authorList>
            <person name="Zou C."/>
            <person name="Miki D."/>
            <person name="Li D."/>
            <person name="Tang Q."/>
            <person name="Xiao L."/>
            <person name="Rajput S."/>
            <person name="Deng P."/>
            <person name="Jia W."/>
            <person name="Huang R."/>
            <person name="Zhang M."/>
            <person name="Sun Y."/>
            <person name="Hu J."/>
            <person name="Fu X."/>
            <person name="Schnable P.S."/>
            <person name="Li F."/>
            <person name="Zhang H."/>
            <person name="Feng B."/>
            <person name="Zhu X."/>
            <person name="Liu R."/>
            <person name="Schnable J.C."/>
            <person name="Zhu J.-K."/>
            <person name="Zhang H."/>
        </authorList>
    </citation>
    <scope>NUCLEOTIDE SEQUENCE [LARGE SCALE GENOMIC DNA]</scope>
</reference>
<dbReference type="EMBL" id="PQIB02000004">
    <property type="protein sequence ID" value="RLN25217.1"/>
    <property type="molecule type" value="Genomic_DNA"/>
</dbReference>
<protein>
    <recommendedName>
        <fullName evidence="4">DUF4283 domain-containing protein</fullName>
    </recommendedName>
</protein>
<accession>A0A3L6SU63</accession>
<dbReference type="PANTHER" id="PTHR33087">
    <property type="entry name" value="OS07G0539200 PROTEIN"/>
    <property type="match status" value="1"/>
</dbReference>
<evidence type="ECO:0000313" key="2">
    <source>
        <dbReference type="EMBL" id="RLN25217.1"/>
    </source>
</evidence>
<feature type="compositionally biased region" description="Gly residues" evidence="1">
    <location>
        <begin position="289"/>
        <end position="310"/>
    </location>
</feature>
<dbReference type="OrthoDB" id="696323at2759"/>
<feature type="region of interest" description="Disordered" evidence="1">
    <location>
        <begin position="378"/>
        <end position="399"/>
    </location>
</feature>
<dbReference type="AlphaFoldDB" id="A0A3L6SU63"/>
<feature type="compositionally biased region" description="Low complexity" evidence="1">
    <location>
        <begin position="242"/>
        <end position="254"/>
    </location>
</feature>